<dbReference type="InterPro" id="IPR029063">
    <property type="entry name" value="SAM-dependent_MTases_sf"/>
</dbReference>
<feature type="domain" description="Methyltransferase type 11" evidence="1">
    <location>
        <begin position="161"/>
        <end position="207"/>
    </location>
</feature>
<gene>
    <name evidence="2" type="ORF">SAMN05192573_108219</name>
</gene>
<dbReference type="EMBL" id="FNCG01000008">
    <property type="protein sequence ID" value="SDH30486.1"/>
    <property type="molecule type" value="Genomic_DNA"/>
</dbReference>
<dbReference type="CDD" id="cd02440">
    <property type="entry name" value="AdoMet_MTases"/>
    <property type="match status" value="1"/>
</dbReference>
<reference evidence="3" key="1">
    <citation type="submission" date="2016-10" db="EMBL/GenBank/DDBJ databases">
        <authorList>
            <person name="Varghese N."/>
            <person name="Submissions S."/>
        </authorList>
    </citation>
    <scope>NUCLEOTIDE SEQUENCE [LARGE SCALE GENOMIC DNA]</scope>
    <source>
        <strain evidence="3">Gh-67</strain>
    </source>
</reference>
<sequence length="285" mass="32180">MANTSEFKAVFNDTKWSDDFYRFLQVIFHLYPEDKFHQLIKEETAIGKTDEEIYKSVQSKLKGIKPFLSELTYALPALKKQKKEIVRQTLGLLGDVKQISGYGEIGSTGRYISQLRKEIKVTGPIYLINDLAPTNSPGDIMERGQLGKEGNFVDINGYNPISSLTIPDASLDVVTCYIGLHHCPVAKLDGFVESIYRILRPGGSFVIRDHNVKTPEMATFVSLVHTVFNVGLNETWEFEARDFKNFKSADEWAAIIEQAGFKDAGKRILQDKDPSDNTLMLFTKI</sequence>
<organism evidence="2 3">
    <name type="scientific">Mucilaginibacter gossypii</name>
    <dbReference type="NCBI Taxonomy" id="551996"/>
    <lineage>
        <taxon>Bacteria</taxon>
        <taxon>Pseudomonadati</taxon>
        <taxon>Bacteroidota</taxon>
        <taxon>Sphingobacteriia</taxon>
        <taxon>Sphingobacteriales</taxon>
        <taxon>Sphingobacteriaceae</taxon>
        <taxon>Mucilaginibacter</taxon>
    </lineage>
</organism>
<dbReference type="STRING" id="551996.SAMN05192573_108219"/>
<evidence type="ECO:0000313" key="3">
    <source>
        <dbReference type="Proteomes" id="UP000199705"/>
    </source>
</evidence>
<dbReference type="GO" id="GO:0032259">
    <property type="term" value="P:methylation"/>
    <property type="evidence" value="ECO:0007669"/>
    <property type="project" value="UniProtKB-KW"/>
</dbReference>
<dbReference type="SUPFAM" id="SSF53335">
    <property type="entry name" value="S-adenosyl-L-methionine-dependent methyltransferases"/>
    <property type="match status" value="1"/>
</dbReference>
<keyword evidence="2" id="KW-0489">Methyltransferase</keyword>
<dbReference type="GO" id="GO:0008757">
    <property type="term" value="F:S-adenosylmethionine-dependent methyltransferase activity"/>
    <property type="evidence" value="ECO:0007669"/>
    <property type="project" value="InterPro"/>
</dbReference>
<dbReference type="Pfam" id="PF08241">
    <property type="entry name" value="Methyltransf_11"/>
    <property type="match status" value="1"/>
</dbReference>
<dbReference type="Proteomes" id="UP000199705">
    <property type="component" value="Unassembled WGS sequence"/>
</dbReference>
<name>A0A1G8BBA0_9SPHI</name>
<dbReference type="Gene3D" id="3.40.50.150">
    <property type="entry name" value="Vaccinia Virus protein VP39"/>
    <property type="match status" value="1"/>
</dbReference>
<dbReference type="InterPro" id="IPR013216">
    <property type="entry name" value="Methyltransf_11"/>
</dbReference>
<dbReference type="RefSeq" id="WP_091169671.1">
    <property type="nucleotide sequence ID" value="NZ_FNCG01000008.1"/>
</dbReference>
<accession>A0A1G8BBA0</accession>
<keyword evidence="3" id="KW-1185">Reference proteome</keyword>
<keyword evidence="2" id="KW-0808">Transferase</keyword>
<dbReference type="AlphaFoldDB" id="A0A1G8BBA0"/>
<evidence type="ECO:0000259" key="1">
    <source>
        <dbReference type="Pfam" id="PF08241"/>
    </source>
</evidence>
<evidence type="ECO:0000313" key="2">
    <source>
        <dbReference type="EMBL" id="SDH30486.1"/>
    </source>
</evidence>
<protein>
    <submittedName>
        <fullName evidence="2">Methyltransferase domain-containing protein</fullName>
    </submittedName>
</protein>
<proteinExistence type="predicted"/>